<comment type="caution">
    <text evidence="2">The sequence shown here is derived from an EMBL/GenBank/DDBJ whole genome shotgun (WGS) entry which is preliminary data.</text>
</comment>
<sequence>MCPIRRRRGFDADADGNEILSDIRKILPQGFFSPPCPLRGEPSLVFPFPDYVNDASGSDDSDHSDLTDFTTVRRP</sequence>
<organism evidence="2 3">
    <name type="scientific">Eumeta variegata</name>
    <name type="common">Bagworm moth</name>
    <name type="synonym">Eumeta japonica</name>
    <dbReference type="NCBI Taxonomy" id="151549"/>
    <lineage>
        <taxon>Eukaryota</taxon>
        <taxon>Metazoa</taxon>
        <taxon>Ecdysozoa</taxon>
        <taxon>Arthropoda</taxon>
        <taxon>Hexapoda</taxon>
        <taxon>Insecta</taxon>
        <taxon>Pterygota</taxon>
        <taxon>Neoptera</taxon>
        <taxon>Endopterygota</taxon>
        <taxon>Lepidoptera</taxon>
        <taxon>Glossata</taxon>
        <taxon>Ditrysia</taxon>
        <taxon>Tineoidea</taxon>
        <taxon>Psychidae</taxon>
        <taxon>Oiketicinae</taxon>
        <taxon>Eumeta</taxon>
    </lineage>
</organism>
<reference evidence="2 3" key="1">
    <citation type="journal article" date="2019" name="Commun. Biol.">
        <title>The bagworm genome reveals a unique fibroin gene that provides high tensile strength.</title>
        <authorList>
            <person name="Kono N."/>
            <person name="Nakamura H."/>
            <person name="Ohtoshi R."/>
            <person name="Tomita M."/>
            <person name="Numata K."/>
            <person name="Arakawa K."/>
        </authorList>
    </citation>
    <scope>NUCLEOTIDE SEQUENCE [LARGE SCALE GENOMIC DNA]</scope>
</reference>
<dbReference type="EMBL" id="BGZK01000285">
    <property type="protein sequence ID" value="GBP34185.1"/>
    <property type="molecule type" value="Genomic_DNA"/>
</dbReference>
<feature type="region of interest" description="Disordered" evidence="1">
    <location>
        <begin position="54"/>
        <end position="75"/>
    </location>
</feature>
<evidence type="ECO:0000313" key="2">
    <source>
        <dbReference type="EMBL" id="GBP34185.1"/>
    </source>
</evidence>
<accession>A0A4C1V8X1</accession>
<dbReference type="Proteomes" id="UP000299102">
    <property type="component" value="Unassembled WGS sequence"/>
</dbReference>
<proteinExistence type="predicted"/>
<dbReference type="AlphaFoldDB" id="A0A4C1V8X1"/>
<gene>
    <name evidence="2" type="ORF">EVAR_30738_1</name>
</gene>
<evidence type="ECO:0000313" key="3">
    <source>
        <dbReference type="Proteomes" id="UP000299102"/>
    </source>
</evidence>
<protein>
    <submittedName>
        <fullName evidence="2">Uncharacterized protein</fullName>
    </submittedName>
</protein>
<evidence type="ECO:0000256" key="1">
    <source>
        <dbReference type="SAM" id="MobiDB-lite"/>
    </source>
</evidence>
<keyword evidence="3" id="KW-1185">Reference proteome</keyword>
<name>A0A4C1V8X1_EUMVA</name>